<dbReference type="Pfam" id="PF08737">
    <property type="entry name" value="Rgp1"/>
    <property type="match status" value="2"/>
</dbReference>
<organism evidence="1 2">
    <name type="scientific">Heterorhabditis bacteriophora</name>
    <name type="common">Entomopathogenic nematode worm</name>
    <dbReference type="NCBI Taxonomy" id="37862"/>
    <lineage>
        <taxon>Eukaryota</taxon>
        <taxon>Metazoa</taxon>
        <taxon>Ecdysozoa</taxon>
        <taxon>Nematoda</taxon>
        <taxon>Chromadorea</taxon>
        <taxon>Rhabditida</taxon>
        <taxon>Rhabditina</taxon>
        <taxon>Rhabditomorpha</taxon>
        <taxon>Strongyloidea</taxon>
        <taxon>Heterorhabditidae</taxon>
        <taxon>Heterorhabditis</taxon>
    </lineage>
</organism>
<protein>
    <submittedName>
        <fullName evidence="2">Arrestin_C domain-containing protein</fullName>
    </submittedName>
</protein>
<dbReference type="InterPro" id="IPR014848">
    <property type="entry name" value="Rgp1"/>
</dbReference>
<accession>A0A1I7XTM5</accession>
<evidence type="ECO:0000313" key="1">
    <source>
        <dbReference type="Proteomes" id="UP000095283"/>
    </source>
</evidence>
<sequence length="352" mass="39175">MPLEVSTYLDRDVAIYLTGELIIVEVIVKNVSNKGRESLAWGSVQLTCERIIGAQPALRDRPTTAIARSASTVFSSPPTILFCDVQLNAGESRKFMSKISLPIHDLPPSFRGKLVKYMNRITIAVQHVRAPIKLTHLPVRIIPSVGLENKPAAPINPFLAEALPQATVSETVTAAVDNIMIPKKAHLFSLTNSHGKVTTMTLSKKTFRLGEDIIGFLNFEDTDVYCIQFSVHLESEERLAEDTIGEDGEIRSEGRSHTIVHAHDNSVCAYATDDSFRLSIPLQVTPTFHTDTVHLKWRLRFEFVTCKSLFEVSAGPGTITKAPTGQFLIFQSRHLHGKSIYTYFPAVRRTQH</sequence>
<dbReference type="AlphaFoldDB" id="A0A1I7XTM5"/>
<proteinExistence type="predicted"/>
<dbReference type="WBParaSite" id="Hba_20843">
    <property type="protein sequence ID" value="Hba_20843"/>
    <property type="gene ID" value="Hba_20843"/>
</dbReference>
<evidence type="ECO:0000313" key="2">
    <source>
        <dbReference type="WBParaSite" id="Hba_20843"/>
    </source>
</evidence>
<reference evidence="2" key="1">
    <citation type="submission" date="2016-11" db="UniProtKB">
        <authorList>
            <consortium name="WormBaseParasite"/>
        </authorList>
    </citation>
    <scope>IDENTIFICATION</scope>
</reference>
<keyword evidence="1" id="KW-1185">Reference proteome</keyword>
<dbReference type="PANTHER" id="PTHR12507">
    <property type="entry name" value="REDUCED GROWTH PHENOTYPE 1 RGP1, YEAST -RELATED"/>
    <property type="match status" value="1"/>
</dbReference>
<dbReference type="Proteomes" id="UP000095283">
    <property type="component" value="Unplaced"/>
</dbReference>
<name>A0A1I7XTM5_HETBA</name>